<sequence length="134" mass="16089">MDFGSSIQIFPKWCEPLLQKLSDVIFKYPGAVVTVALICSISHIIFKKIIDPQLYEYYSKFFILSQSTLQLLKDELEKNYEEYHWNNPQFCKAYLALYTAYRELRMMAKRDSHGEIDPNDRRWIQFDYIKTLNR</sequence>
<reference evidence="2" key="1">
    <citation type="submission" date="2012-04" db="EMBL/GenBank/DDBJ databases">
        <title>The Genome Sequence of Loa loa.</title>
        <authorList>
            <consortium name="The Broad Institute Genome Sequencing Platform"/>
            <consortium name="Broad Institute Genome Sequencing Center for Infectious Disease"/>
            <person name="Nutman T.B."/>
            <person name="Fink D.L."/>
            <person name="Russ C."/>
            <person name="Young S."/>
            <person name="Zeng Q."/>
            <person name="Gargeya S."/>
            <person name="Alvarado L."/>
            <person name="Berlin A."/>
            <person name="Chapman S.B."/>
            <person name="Chen Z."/>
            <person name="Freedman E."/>
            <person name="Gellesch M."/>
            <person name="Goldberg J."/>
            <person name="Griggs A."/>
            <person name="Gujja S."/>
            <person name="Heilman E.R."/>
            <person name="Heiman D."/>
            <person name="Howarth C."/>
            <person name="Mehta T."/>
            <person name="Neiman D."/>
            <person name="Pearson M."/>
            <person name="Roberts A."/>
            <person name="Saif S."/>
            <person name="Shea T."/>
            <person name="Shenoy N."/>
            <person name="Sisk P."/>
            <person name="Stolte C."/>
            <person name="Sykes S."/>
            <person name="White J."/>
            <person name="Yandava C."/>
            <person name="Haas B."/>
            <person name="Henn M.R."/>
            <person name="Nusbaum C."/>
            <person name="Birren B."/>
        </authorList>
    </citation>
    <scope>NUCLEOTIDE SEQUENCE [LARGE SCALE GENOMIC DNA]</scope>
</reference>
<dbReference type="GeneID" id="9940713"/>
<organism evidence="2">
    <name type="scientific">Loa loa</name>
    <name type="common">Eye worm</name>
    <name type="synonym">Filaria loa</name>
    <dbReference type="NCBI Taxonomy" id="7209"/>
    <lineage>
        <taxon>Eukaryota</taxon>
        <taxon>Metazoa</taxon>
        <taxon>Ecdysozoa</taxon>
        <taxon>Nematoda</taxon>
        <taxon>Chromadorea</taxon>
        <taxon>Rhabditida</taxon>
        <taxon>Spirurina</taxon>
        <taxon>Spiruromorpha</taxon>
        <taxon>Filarioidea</taxon>
        <taxon>Onchocercidae</taxon>
        <taxon>Loa</taxon>
    </lineage>
</organism>
<gene>
    <name evidence="2" type="ORF">LOAG_03325</name>
</gene>
<dbReference type="OrthoDB" id="5848487at2759"/>
<feature type="transmembrane region" description="Helical" evidence="1">
    <location>
        <begin position="25"/>
        <end position="46"/>
    </location>
</feature>
<dbReference type="RefSeq" id="XP_003138910.1">
    <property type="nucleotide sequence ID" value="XM_003138862.1"/>
</dbReference>
<protein>
    <submittedName>
        <fullName evidence="2">Uncharacterized protein</fullName>
    </submittedName>
</protein>
<name>A0A1S0U5H0_LOALO</name>
<evidence type="ECO:0000256" key="1">
    <source>
        <dbReference type="SAM" id="Phobius"/>
    </source>
</evidence>
<accession>A0A1S0U5H0</accession>
<evidence type="ECO:0000313" key="2">
    <source>
        <dbReference type="EMBL" id="EFO25164.1"/>
    </source>
</evidence>
<dbReference type="KEGG" id="loa:LOAG_03325"/>
<keyword evidence="1" id="KW-1133">Transmembrane helix</keyword>
<dbReference type="CTD" id="9940713"/>
<dbReference type="EMBL" id="JH712072">
    <property type="protein sequence ID" value="EFO25164.1"/>
    <property type="molecule type" value="Genomic_DNA"/>
</dbReference>
<dbReference type="InParanoid" id="A0A1S0U5H0"/>
<keyword evidence="1" id="KW-0812">Transmembrane</keyword>
<dbReference type="AlphaFoldDB" id="A0A1S0U5H0"/>
<keyword evidence="1" id="KW-0472">Membrane</keyword>
<proteinExistence type="predicted"/>
<dbReference type="OMA" id="SPYFHEY"/>